<accession>A0ABR1J9G6</accession>
<sequence>MPERKIALYVSSSAVTPEIQAQIQHVFDTTPSMAGNTHPGWIEHVPDSKIWSIGLSPRDIHQRHSQEYVPRYPRKPIIILDERTVRDGSVLVVSPVLNEETDQFEHAELRFVPRRVPDTAANLVIGNQTLKEYESHVDEDGVWRWFKGSTVPNPDV</sequence>
<protein>
    <recommendedName>
        <fullName evidence="1">DUF6924 domain-containing protein</fullName>
    </recommendedName>
</protein>
<name>A0ABR1J9G6_9AGAR</name>
<dbReference type="InterPro" id="IPR053832">
    <property type="entry name" value="DUF6924"/>
</dbReference>
<proteinExistence type="predicted"/>
<dbReference type="EMBL" id="JBANRG010000028">
    <property type="protein sequence ID" value="KAK7452666.1"/>
    <property type="molecule type" value="Genomic_DNA"/>
</dbReference>
<dbReference type="Proteomes" id="UP001498398">
    <property type="component" value="Unassembled WGS sequence"/>
</dbReference>
<feature type="domain" description="DUF6924" evidence="1">
    <location>
        <begin position="55"/>
        <end position="145"/>
    </location>
</feature>
<reference evidence="2 3" key="1">
    <citation type="submission" date="2024-01" db="EMBL/GenBank/DDBJ databases">
        <title>A draft genome for the cacao thread blight pathogen Marasmiellus scandens.</title>
        <authorList>
            <person name="Baruah I.K."/>
            <person name="Leung J."/>
            <person name="Bukari Y."/>
            <person name="Amoako-Attah I."/>
            <person name="Meinhardt L.W."/>
            <person name="Bailey B.A."/>
            <person name="Cohen S.P."/>
        </authorList>
    </citation>
    <scope>NUCLEOTIDE SEQUENCE [LARGE SCALE GENOMIC DNA]</scope>
    <source>
        <strain evidence="2 3">GH-19</strain>
    </source>
</reference>
<dbReference type="Pfam" id="PF21962">
    <property type="entry name" value="DUF6924"/>
    <property type="match status" value="1"/>
</dbReference>
<evidence type="ECO:0000259" key="1">
    <source>
        <dbReference type="Pfam" id="PF21962"/>
    </source>
</evidence>
<evidence type="ECO:0000313" key="2">
    <source>
        <dbReference type="EMBL" id="KAK7452666.1"/>
    </source>
</evidence>
<gene>
    <name evidence="2" type="ORF">VKT23_012064</name>
</gene>
<keyword evidence="3" id="KW-1185">Reference proteome</keyword>
<evidence type="ECO:0000313" key="3">
    <source>
        <dbReference type="Proteomes" id="UP001498398"/>
    </source>
</evidence>
<comment type="caution">
    <text evidence="2">The sequence shown here is derived from an EMBL/GenBank/DDBJ whole genome shotgun (WGS) entry which is preliminary data.</text>
</comment>
<organism evidence="2 3">
    <name type="scientific">Marasmiellus scandens</name>
    <dbReference type="NCBI Taxonomy" id="2682957"/>
    <lineage>
        <taxon>Eukaryota</taxon>
        <taxon>Fungi</taxon>
        <taxon>Dikarya</taxon>
        <taxon>Basidiomycota</taxon>
        <taxon>Agaricomycotina</taxon>
        <taxon>Agaricomycetes</taxon>
        <taxon>Agaricomycetidae</taxon>
        <taxon>Agaricales</taxon>
        <taxon>Marasmiineae</taxon>
        <taxon>Omphalotaceae</taxon>
        <taxon>Marasmiellus</taxon>
    </lineage>
</organism>